<evidence type="ECO:0000259" key="1">
    <source>
        <dbReference type="Pfam" id="PF00534"/>
    </source>
</evidence>
<dbReference type="PANTHER" id="PTHR45947:SF3">
    <property type="entry name" value="SULFOQUINOVOSYL TRANSFERASE SQD2"/>
    <property type="match status" value="1"/>
</dbReference>
<feature type="domain" description="Glycosyltransferase subfamily 4-like N-terminal" evidence="2">
    <location>
        <begin position="15"/>
        <end position="177"/>
    </location>
</feature>
<dbReference type="InterPro" id="IPR050194">
    <property type="entry name" value="Glycosyltransferase_grp1"/>
</dbReference>
<proteinExistence type="predicted"/>
<name>A0A2T9X4H6_9CREN</name>
<dbReference type="InterPro" id="IPR001296">
    <property type="entry name" value="Glyco_trans_1"/>
</dbReference>
<dbReference type="Pfam" id="PF00534">
    <property type="entry name" value="Glycos_transf_1"/>
    <property type="match status" value="1"/>
</dbReference>
<evidence type="ECO:0000313" key="4">
    <source>
        <dbReference type="Proteomes" id="UP000245638"/>
    </source>
</evidence>
<protein>
    <submittedName>
        <fullName evidence="3">Glycosyl transferase family 1</fullName>
    </submittedName>
</protein>
<gene>
    <name evidence="3" type="ORF">DDW13_05695</name>
</gene>
<dbReference type="CDD" id="cd03801">
    <property type="entry name" value="GT4_PimA-like"/>
    <property type="match status" value="1"/>
</dbReference>
<organism evidence="3 4">
    <name type="scientific">Acidianus hospitalis</name>
    <dbReference type="NCBI Taxonomy" id="563177"/>
    <lineage>
        <taxon>Archaea</taxon>
        <taxon>Thermoproteota</taxon>
        <taxon>Thermoprotei</taxon>
        <taxon>Sulfolobales</taxon>
        <taxon>Sulfolobaceae</taxon>
        <taxon>Acidianus</taxon>
    </lineage>
</organism>
<comment type="caution">
    <text evidence="3">The sequence shown here is derived from an EMBL/GenBank/DDBJ whole genome shotgun (WGS) entry which is preliminary data.</text>
</comment>
<dbReference type="SUPFAM" id="SSF53756">
    <property type="entry name" value="UDP-Glycosyltransferase/glycogen phosphorylase"/>
    <property type="match status" value="1"/>
</dbReference>
<dbReference type="Gene3D" id="3.40.50.2000">
    <property type="entry name" value="Glycogen Phosphorylase B"/>
    <property type="match status" value="2"/>
</dbReference>
<dbReference type="AlphaFoldDB" id="A0A2T9X4H6"/>
<evidence type="ECO:0000313" key="3">
    <source>
        <dbReference type="EMBL" id="PVU74961.1"/>
    </source>
</evidence>
<evidence type="ECO:0000259" key="2">
    <source>
        <dbReference type="Pfam" id="PF13439"/>
    </source>
</evidence>
<dbReference type="InterPro" id="IPR028098">
    <property type="entry name" value="Glyco_trans_4-like_N"/>
</dbReference>
<dbReference type="PANTHER" id="PTHR45947">
    <property type="entry name" value="SULFOQUINOVOSYL TRANSFERASE SQD2"/>
    <property type="match status" value="1"/>
</dbReference>
<sequence>MRVVHVAPFYYPIKGGVETVVQKISEYLASKGNEVYVITYNRDRLKGKNILKEIEQINNVNVIRLPVQFTWSHGSYSNKLLEVIRHIDPDIIHVHVWRHPHVFQLANEKFVKILQPHSPFYPVSQVGLITFIYYKLIDNLFSSVIRKYNIIAITPIEQEILMRKFKVPSTLIPNGVDDVYFEQKTEDKGYLLYIGRISKEKNLLTLLKAYKISGIKNKLILAGPDGGIVKELLSYSKKYQLNVEYKNEVSESEKIELISKCRVFINPRPVEAFGITLLEAEAMGKPTIIVGNGGQTYVAPPNIASLRAENDPYSLAKAITTLVVDNSIYSKLSEGARKWAENFRWSKILPRFRVYYEKLLHY</sequence>
<keyword evidence="3" id="KW-0808">Transferase</keyword>
<dbReference type="Pfam" id="PF13439">
    <property type="entry name" value="Glyco_transf_4"/>
    <property type="match status" value="1"/>
</dbReference>
<dbReference type="Proteomes" id="UP000245638">
    <property type="component" value="Unassembled WGS sequence"/>
</dbReference>
<dbReference type="EMBL" id="QEFD01000169">
    <property type="protein sequence ID" value="PVU74961.1"/>
    <property type="molecule type" value="Genomic_DNA"/>
</dbReference>
<feature type="domain" description="Glycosyl transferase family 1" evidence="1">
    <location>
        <begin position="183"/>
        <end position="339"/>
    </location>
</feature>
<accession>A0A2T9X4H6</accession>
<dbReference type="GO" id="GO:0016757">
    <property type="term" value="F:glycosyltransferase activity"/>
    <property type="evidence" value="ECO:0007669"/>
    <property type="project" value="InterPro"/>
</dbReference>
<reference evidence="3 4" key="1">
    <citation type="journal article" date="2015" name="Appl. Environ. Microbiol.">
        <title>Nanoarchaeota, Their Sulfolobales Host, and Nanoarchaeota Virus Distribution across Yellowstone National Park Hot Springs.</title>
        <authorList>
            <person name="Munson-McGee J.H."/>
            <person name="Field E.K."/>
            <person name="Bateson M."/>
            <person name="Rooney C."/>
            <person name="Stepanauskas R."/>
            <person name="Young M.J."/>
        </authorList>
    </citation>
    <scope>NUCLEOTIDE SEQUENCE [LARGE SCALE GENOMIC DNA]</scope>
    <source>
        <strain evidence="3">SCGC AC-742_N10</strain>
    </source>
</reference>